<evidence type="ECO:0000259" key="6">
    <source>
        <dbReference type="Pfam" id="PF04542"/>
    </source>
</evidence>
<dbReference type="RefSeq" id="WP_406794094.1">
    <property type="nucleotide sequence ID" value="NZ_JBJHZX010000043.1"/>
</dbReference>
<comment type="caution">
    <text evidence="7">The sequence shown here is derived from an EMBL/GenBank/DDBJ whole genome shotgun (WGS) entry which is preliminary data.</text>
</comment>
<dbReference type="SUPFAM" id="SSF88659">
    <property type="entry name" value="Sigma3 and sigma4 domains of RNA polymerase sigma factors"/>
    <property type="match status" value="1"/>
</dbReference>
<evidence type="ECO:0000256" key="1">
    <source>
        <dbReference type="ARBA" id="ARBA00023015"/>
    </source>
</evidence>
<protein>
    <submittedName>
        <fullName evidence="7">Sigma-70 family RNA polymerase sigma factor</fullName>
    </submittedName>
</protein>
<feature type="coiled-coil region" evidence="5">
    <location>
        <begin position="117"/>
        <end position="153"/>
    </location>
</feature>
<dbReference type="Pfam" id="PF04542">
    <property type="entry name" value="Sigma70_r2"/>
    <property type="match status" value="1"/>
</dbReference>
<organism evidence="7 8">
    <name type="scientific">Candidatus Clostridium eludens</name>
    <dbReference type="NCBI Taxonomy" id="3381663"/>
    <lineage>
        <taxon>Bacteria</taxon>
        <taxon>Bacillati</taxon>
        <taxon>Bacillota</taxon>
        <taxon>Clostridia</taxon>
        <taxon>Eubacteriales</taxon>
        <taxon>Clostridiaceae</taxon>
        <taxon>Clostridium</taxon>
    </lineage>
</organism>
<evidence type="ECO:0000256" key="3">
    <source>
        <dbReference type="ARBA" id="ARBA00023125"/>
    </source>
</evidence>
<dbReference type="InterPro" id="IPR036388">
    <property type="entry name" value="WH-like_DNA-bd_sf"/>
</dbReference>
<name>A0ABW8SQJ1_9CLOT</name>
<keyword evidence="3" id="KW-0238">DNA-binding</keyword>
<keyword evidence="4" id="KW-0804">Transcription</keyword>
<dbReference type="PRINTS" id="PR00046">
    <property type="entry name" value="SIGMA70FCT"/>
</dbReference>
<dbReference type="InterPro" id="IPR013324">
    <property type="entry name" value="RNA_pol_sigma_r3/r4-like"/>
</dbReference>
<dbReference type="Proteomes" id="UP001623660">
    <property type="component" value="Unassembled WGS sequence"/>
</dbReference>
<evidence type="ECO:0000256" key="2">
    <source>
        <dbReference type="ARBA" id="ARBA00023082"/>
    </source>
</evidence>
<evidence type="ECO:0000256" key="5">
    <source>
        <dbReference type="SAM" id="Coils"/>
    </source>
</evidence>
<dbReference type="InterPro" id="IPR007627">
    <property type="entry name" value="RNA_pol_sigma70_r2"/>
</dbReference>
<accession>A0ABW8SQJ1</accession>
<dbReference type="InterPro" id="IPR014284">
    <property type="entry name" value="RNA_pol_sigma-70_dom"/>
</dbReference>
<keyword evidence="1" id="KW-0805">Transcription regulation</keyword>
<dbReference type="InterPro" id="IPR013325">
    <property type="entry name" value="RNA_pol_sigma_r2"/>
</dbReference>
<reference evidence="7 8" key="1">
    <citation type="submission" date="2024-11" db="EMBL/GenBank/DDBJ databases">
        <authorList>
            <person name="Heng Y.C."/>
            <person name="Lim A.C.H."/>
            <person name="Lee J.K.Y."/>
            <person name="Kittelmann S."/>
        </authorList>
    </citation>
    <scope>NUCLEOTIDE SEQUENCE [LARGE SCALE GENOMIC DNA]</scope>
    <source>
        <strain evidence="7 8">WILCCON 0269</strain>
    </source>
</reference>
<dbReference type="SUPFAM" id="SSF88946">
    <property type="entry name" value="Sigma2 domain of RNA polymerase sigma factors"/>
    <property type="match status" value="1"/>
</dbReference>
<keyword evidence="8" id="KW-1185">Reference proteome</keyword>
<dbReference type="EMBL" id="JBJHZX010000043">
    <property type="protein sequence ID" value="MFL0197987.1"/>
    <property type="molecule type" value="Genomic_DNA"/>
</dbReference>
<gene>
    <name evidence="7" type="ORF">ACJDU8_20830</name>
</gene>
<dbReference type="PANTHER" id="PTHR30603:SF47">
    <property type="entry name" value="RNA POLYMERASE SIGMA FACTOR SIGD, CHLOROPLASTIC"/>
    <property type="match status" value="1"/>
</dbReference>
<proteinExistence type="predicted"/>
<dbReference type="NCBIfam" id="TIGR02937">
    <property type="entry name" value="sigma70-ECF"/>
    <property type="match status" value="1"/>
</dbReference>
<keyword evidence="2" id="KW-0731">Sigma factor</keyword>
<dbReference type="InterPro" id="IPR000943">
    <property type="entry name" value="RNA_pol_sigma70"/>
</dbReference>
<sequence length="181" mass="21215">MTNEELVELYQSGDEQALNELMEKNTGMVRKLANKFYTEKTNSIDIEDLQQEGFIGLITAARKYDFDNAKRAKFITYAVYWIHQKMNMFIKSKNTNDEISINVPVGETKDTEFGDSIKDENNLYENVEDKIYNLQLRKELEEVMVNYNTLNEREILKLRYGWDNNKCMSCEEVGEIFNVTG</sequence>
<evidence type="ECO:0000313" key="7">
    <source>
        <dbReference type="EMBL" id="MFL0197987.1"/>
    </source>
</evidence>
<dbReference type="PANTHER" id="PTHR30603">
    <property type="entry name" value="RNA POLYMERASE SIGMA FACTOR RPO"/>
    <property type="match status" value="1"/>
</dbReference>
<keyword evidence="5" id="KW-0175">Coiled coil</keyword>
<evidence type="ECO:0000256" key="4">
    <source>
        <dbReference type="ARBA" id="ARBA00023163"/>
    </source>
</evidence>
<dbReference type="InterPro" id="IPR050239">
    <property type="entry name" value="Sigma-70_RNA_pol_init_factors"/>
</dbReference>
<dbReference type="Gene3D" id="1.10.10.10">
    <property type="entry name" value="Winged helix-like DNA-binding domain superfamily/Winged helix DNA-binding domain"/>
    <property type="match status" value="1"/>
</dbReference>
<dbReference type="Gene3D" id="1.20.120.1810">
    <property type="match status" value="1"/>
</dbReference>
<feature type="domain" description="RNA polymerase sigma-70 region 2" evidence="6">
    <location>
        <begin position="21"/>
        <end position="93"/>
    </location>
</feature>
<evidence type="ECO:0000313" key="8">
    <source>
        <dbReference type="Proteomes" id="UP001623660"/>
    </source>
</evidence>